<keyword evidence="5" id="KW-0653">Protein transport</keyword>
<keyword evidence="4" id="KW-0677">Repeat</keyword>
<dbReference type="SUPFAM" id="SSF48371">
    <property type="entry name" value="ARM repeat"/>
    <property type="match status" value="1"/>
</dbReference>
<name>A0A8T0GZB0_CERPU</name>
<keyword evidence="7" id="KW-1185">Reference proteome</keyword>
<evidence type="ECO:0000256" key="1">
    <source>
        <dbReference type="ARBA" id="ARBA00004496"/>
    </source>
</evidence>
<keyword evidence="3" id="KW-0963">Cytoplasm</keyword>
<reference evidence="6" key="1">
    <citation type="submission" date="2020-06" db="EMBL/GenBank/DDBJ databases">
        <title>WGS assembly of Ceratodon purpureus strain R40.</title>
        <authorList>
            <person name="Carey S.B."/>
            <person name="Jenkins J."/>
            <person name="Shu S."/>
            <person name="Lovell J.T."/>
            <person name="Sreedasyam A."/>
            <person name="Maumus F."/>
            <person name="Tiley G.P."/>
            <person name="Fernandez-Pozo N."/>
            <person name="Barry K."/>
            <person name="Chen C."/>
            <person name="Wang M."/>
            <person name="Lipzen A."/>
            <person name="Daum C."/>
            <person name="Saski C.A."/>
            <person name="Payton A.C."/>
            <person name="Mcbreen J.C."/>
            <person name="Conrad R.E."/>
            <person name="Kollar L.M."/>
            <person name="Olsson S."/>
            <person name="Huttunen S."/>
            <person name="Landis J.B."/>
            <person name="Wickett N.J."/>
            <person name="Johnson M.G."/>
            <person name="Rensing S.A."/>
            <person name="Grimwood J."/>
            <person name="Schmutz J."/>
            <person name="Mcdaniel S.F."/>
        </authorList>
    </citation>
    <scope>NUCLEOTIDE SEQUENCE</scope>
    <source>
        <strain evidence="6">R40</strain>
    </source>
</reference>
<accession>A0A8T0GZB0</accession>
<dbReference type="PANTHER" id="PTHR10527">
    <property type="entry name" value="IMPORTIN BETA"/>
    <property type="match status" value="1"/>
</dbReference>
<organism evidence="6 7">
    <name type="scientific">Ceratodon purpureus</name>
    <name type="common">Fire moss</name>
    <name type="synonym">Dicranum purpureum</name>
    <dbReference type="NCBI Taxonomy" id="3225"/>
    <lineage>
        <taxon>Eukaryota</taxon>
        <taxon>Viridiplantae</taxon>
        <taxon>Streptophyta</taxon>
        <taxon>Embryophyta</taxon>
        <taxon>Bryophyta</taxon>
        <taxon>Bryophytina</taxon>
        <taxon>Bryopsida</taxon>
        <taxon>Dicranidae</taxon>
        <taxon>Pseudoditrichales</taxon>
        <taxon>Ditrichaceae</taxon>
        <taxon>Ceratodon</taxon>
    </lineage>
</organism>
<dbReference type="InterPro" id="IPR016024">
    <property type="entry name" value="ARM-type_fold"/>
</dbReference>
<proteinExistence type="predicted"/>
<dbReference type="GO" id="GO:0005737">
    <property type="term" value="C:cytoplasm"/>
    <property type="evidence" value="ECO:0007669"/>
    <property type="project" value="UniProtKB-SubCell"/>
</dbReference>
<keyword evidence="2" id="KW-0813">Transport</keyword>
<evidence type="ECO:0000256" key="4">
    <source>
        <dbReference type="ARBA" id="ARBA00022737"/>
    </source>
</evidence>
<gene>
    <name evidence="6" type="ORF">KC19_8G039400</name>
</gene>
<evidence type="ECO:0000256" key="2">
    <source>
        <dbReference type="ARBA" id="ARBA00022448"/>
    </source>
</evidence>
<evidence type="ECO:0000313" key="6">
    <source>
        <dbReference type="EMBL" id="KAG0563539.1"/>
    </source>
</evidence>
<protein>
    <submittedName>
        <fullName evidence="6">Uncharacterized protein</fullName>
    </submittedName>
</protein>
<dbReference type="InterPro" id="IPR040122">
    <property type="entry name" value="Importin_beta"/>
</dbReference>
<evidence type="ECO:0000313" key="7">
    <source>
        <dbReference type="Proteomes" id="UP000822688"/>
    </source>
</evidence>
<dbReference type="GO" id="GO:0006606">
    <property type="term" value="P:protein import into nucleus"/>
    <property type="evidence" value="ECO:0007669"/>
    <property type="project" value="InterPro"/>
</dbReference>
<dbReference type="AlphaFoldDB" id="A0A8T0GZB0"/>
<dbReference type="InterPro" id="IPR011989">
    <property type="entry name" value="ARM-like"/>
</dbReference>
<comment type="caution">
    <text evidence="6">The sequence shown here is derived from an EMBL/GenBank/DDBJ whole genome shotgun (WGS) entry which is preliminary data.</text>
</comment>
<comment type="subcellular location">
    <subcellularLocation>
        <location evidence="1">Cytoplasm</location>
    </subcellularLocation>
</comment>
<dbReference type="Proteomes" id="UP000822688">
    <property type="component" value="Chromosome 8"/>
</dbReference>
<evidence type="ECO:0000256" key="5">
    <source>
        <dbReference type="ARBA" id="ARBA00022927"/>
    </source>
</evidence>
<sequence length="301" mass="33156">MRKLKLYHSLPTTFSSTNPFISCLSTFHSPCRIFIMPLSQEGRTAFKRAAGSRRNSRDQWPGQIGATQQHRLHDHARQLLSEANGHTAGVSNLEARVVSSPPSNPQEDELHFGPVPSEVGGGNREPMQAGGHDQVPQNRSTYVPHVPPPCNNNTSAIERTRLIDVLKKCKEFQDQAVRNSEAWKTANDSVHMLLEKQNQGPDYLNCAEIKVVDNEDEDTGETAYYEVGQECLDRVAISLGGNTIFPVASQLLPSFINDGDWKKRHATLITLAQVAEGCAKSTKCGNAHQVPLLLNPNQGCV</sequence>
<dbReference type="EMBL" id="CM026429">
    <property type="protein sequence ID" value="KAG0563539.1"/>
    <property type="molecule type" value="Genomic_DNA"/>
</dbReference>
<dbReference type="Gene3D" id="1.25.10.10">
    <property type="entry name" value="Leucine-rich Repeat Variant"/>
    <property type="match status" value="1"/>
</dbReference>
<evidence type="ECO:0000256" key="3">
    <source>
        <dbReference type="ARBA" id="ARBA00022490"/>
    </source>
</evidence>